<evidence type="ECO:0000256" key="1">
    <source>
        <dbReference type="SAM" id="MobiDB-lite"/>
    </source>
</evidence>
<feature type="region of interest" description="Disordered" evidence="1">
    <location>
        <begin position="24"/>
        <end position="44"/>
    </location>
</feature>
<dbReference type="RefSeq" id="WP_209264477.1">
    <property type="nucleotide sequence ID" value="NZ_JAFFZN010000006.1"/>
</dbReference>
<dbReference type="InterPro" id="IPR050523">
    <property type="entry name" value="AKR_Detox_Biosynth"/>
</dbReference>
<organism evidence="3 4">
    <name type="scientific">Streptomyces spirodelae</name>
    <dbReference type="NCBI Taxonomy" id="2812904"/>
    <lineage>
        <taxon>Bacteria</taxon>
        <taxon>Bacillati</taxon>
        <taxon>Actinomycetota</taxon>
        <taxon>Actinomycetes</taxon>
        <taxon>Kitasatosporales</taxon>
        <taxon>Streptomycetaceae</taxon>
        <taxon>Streptomyces</taxon>
    </lineage>
</organism>
<dbReference type="Gene3D" id="3.20.20.100">
    <property type="entry name" value="NADP-dependent oxidoreductase domain"/>
    <property type="match status" value="1"/>
</dbReference>
<proteinExistence type="predicted"/>
<evidence type="ECO:0000313" key="3">
    <source>
        <dbReference type="EMBL" id="MBO8185668.1"/>
    </source>
</evidence>
<feature type="compositionally biased region" description="Basic and acidic residues" evidence="1">
    <location>
        <begin position="35"/>
        <end position="44"/>
    </location>
</feature>
<dbReference type="PANTHER" id="PTHR43364:SF18">
    <property type="entry name" value="OXIDOREDUCTASE"/>
    <property type="match status" value="1"/>
</dbReference>
<gene>
    <name evidence="3" type="ORF">JW592_09360</name>
</gene>
<evidence type="ECO:0000313" key="4">
    <source>
        <dbReference type="Proteomes" id="UP001518976"/>
    </source>
</evidence>
<protein>
    <submittedName>
        <fullName evidence="3">Aldo/keto reductase</fullName>
    </submittedName>
</protein>
<dbReference type="PANTHER" id="PTHR43364">
    <property type="entry name" value="NADH-SPECIFIC METHYLGLYOXAL REDUCTASE-RELATED"/>
    <property type="match status" value="1"/>
</dbReference>
<name>A0ABS3WRB5_9ACTN</name>
<dbReference type="Pfam" id="PF00248">
    <property type="entry name" value="Aldo_ket_red"/>
    <property type="match status" value="1"/>
</dbReference>
<comment type="caution">
    <text evidence="3">The sequence shown here is derived from an EMBL/GenBank/DDBJ whole genome shotgun (WGS) entry which is preliminary data.</text>
</comment>
<dbReference type="SUPFAM" id="SSF51430">
    <property type="entry name" value="NAD(P)-linked oxidoreductase"/>
    <property type="match status" value="1"/>
</dbReference>
<evidence type="ECO:0000259" key="2">
    <source>
        <dbReference type="Pfam" id="PF00248"/>
    </source>
</evidence>
<dbReference type="EMBL" id="JAFFZN010000006">
    <property type="protein sequence ID" value="MBO8185668.1"/>
    <property type="molecule type" value="Genomic_DNA"/>
</dbReference>
<feature type="domain" description="NADP-dependent oxidoreductase" evidence="2">
    <location>
        <begin position="50"/>
        <end position="337"/>
    </location>
</feature>
<dbReference type="InterPro" id="IPR023210">
    <property type="entry name" value="NADP_OxRdtase_dom"/>
</dbReference>
<sequence>MERRHLGRTGLRVSRIGLGTLSWARGGGTGGAPDRAGRGGQHDTCQQHDQHFQLAADQLRTFWEAGGTLVDTADVYGDGEAEYLLGRLMRDFVPRRDLVIATKAGSVPEPDRRFDCSRGHLLAALDASLGRLGTDHVDLWQVHAWDPYTPLEETLQALDEAVSSGRARYAGVSNFSGWQLAKAGAWQRAAPGARHPLASTQMEYSLLQRGIEREVLPAALDLGIGLLPSSPLGRGVLTGKYRQPGPPPAGSRGADERLAAFVEPYLDETAGRIVDAVAIAADGLALPPLQVALAWVRDRPGVVAPIVGARTSEQLAEALSVEGLSLPDEIRAALDDVSAPVHRYPDHDWSEL</sequence>
<dbReference type="InterPro" id="IPR036812">
    <property type="entry name" value="NAD(P)_OxRdtase_dom_sf"/>
</dbReference>
<dbReference type="Proteomes" id="UP001518976">
    <property type="component" value="Unassembled WGS sequence"/>
</dbReference>
<reference evidence="3 4" key="1">
    <citation type="submission" date="2021-02" db="EMBL/GenBank/DDBJ databases">
        <title>Streptomyces spirodelae sp. nov., isolated from duckweed.</title>
        <authorList>
            <person name="Saimee Y."/>
            <person name="Duangmal K."/>
        </authorList>
    </citation>
    <scope>NUCLEOTIDE SEQUENCE [LARGE SCALE GENOMIC DNA]</scope>
    <source>
        <strain evidence="3 4">DW4-2</strain>
    </source>
</reference>
<keyword evidence="4" id="KW-1185">Reference proteome</keyword>
<accession>A0ABS3WRB5</accession>